<dbReference type="GO" id="GO:0097367">
    <property type="term" value="F:carbohydrate derivative binding"/>
    <property type="evidence" value="ECO:0007669"/>
    <property type="project" value="InterPro"/>
</dbReference>
<dbReference type="InterPro" id="IPR001347">
    <property type="entry name" value="SIS_dom"/>
</dbReference>
<name>A0A1M4ZZD7_9BACT</name>
<gene>
    <name evidence="2" type="ORF">SAMN05444274_104122</name>
</gene>
<dbReference type="Pfam" id="PF13580">
    <property type="entry name" value="SIS_2"/>
    <property type="match status" value="2"/>
</dbReference>
<evidence type="ECO:0000313" key="2">
    <source>
        <dbReference type="EMBL" id="SHF23389.1"/>
    </source>
</evidence>
<dbReference type="CDD" id="cd05006">
    <property type="entry name" value="SIS_GmhA"/>
    <property type="match status" value="1"/>
</dbReference>
<dbReference type="PROSITE" id="PS51464">
    <property type="entry name" value="SIS"/>
    <property type="match status" value="1"/>
</dbReference>
<dbReference type="OrthoDB" id="9781311at2"/>
<dbReference type="Gene3D" id="3.40.50.10490">
    <property type="entry name" value="Glucose-6-phosphate isomerase like protein, domain 1"/>
    <property type="match status" value="1"/>
</dbReference>
<dbReference type="RefSeq" id="WP_073001106.1">
    <property type="nucleotide sequence ID" value="NZ_FQUM01000004.1"/>
</dbReference>
<feature type="domain" description="SIS" evidence="1">
    <location>
        <begin position="31"/>
        <end position="214"/>
    </location>
</feature>
<evidence type="ECO:0000259" key="1">
    <source>
        <dbReference type="PROSITE" id="PS51464"/>
    </source>
</evidence>
<dbReference type="SUPFAM" id="SSF53697">
    <property type="entry name" value="SIS domain"/>
    <property type="match status" value="1"/>
</dbReference>
<dbReference type="GO" id="GO:0016853">
    <property type="term" value="F:isomerase activity"/>
    <property type="evidence" value="ECO:0007669"/>
    <property type="project" value="UniProtKB-KW"/>
</dbReference>
<dbReference type="InterPro" id="IPR035461">
    <property type="entry name" value="GmhA/DiaA"/>
</dbReference>
<dbReference type="EMBL" id="FQUM01000004">
    <property type="protein sequence ID" value="SHF23389.1"/>
    <property type="molecule type" value="Genomic_DNA"/>
</dbReference>
<evidence type="ECO:0000313" key="3">
    <source>
        <dbReference type="Proteomes" id="UP000184164"/>
    </source>
</evidence>
<dbReference type="InterPro" id="IPR050099">
    <property type="entry name" value="SIS_GmhA/DiaA_subfam"/>
</dbReference>
<dbReference type="STRING" id="1484053.SAMN05444274_104122"/>
<keyword evidence="3" id="KW-1185">Reference proteome</keyword>
<dbReference type="AlphaFoldDB" id="A0A1M4ZZD7"/>
<dbReference type="PANTHER" id="PTHR30390">
    <property type="entry name" value="SEDOHEPTULOSE 7-PHOSPHATE ISOMERASE / DNAA INITIATOR-ASSOCIATING FACTOR FOR REPLICATION INITIATION"/>
    <property type="match status" value="1"/>
</dbReference>
<proteinExistence type="predicted"/>
<dbReference type="InterPro" id="IPR046348">
    <property type="entry name" value="SIS_dom_sf"/>
</dbReference>
<reference evidence="2 3" key="1">
    <citation type="submission" date="2016-11" db="EMBL/GenBank/DDBJ databases">
        <authorList>
            <person name="Jaros S."/>
            <person name="Januszkiewicz K."/>
            <person name="Wedrychowicz H."/>
        </authorList>
    </citation>
    <scope>NUCLEOTIDE SEQUENCE [LARGE SCALE GENOMIC DNA]</scope>
    <source>
        <strain evidence="2 3">DSM 26910</strain>
    </source>
</reference>
<accession>A0A1M4ZZD7</accession>
<keyword evidence="2" id="KW-0413">Isomerase</keyword>
<sequence length="214" mass="22907">MSSSKILQQLLNRYSTLSPLEGKIEESAEIIINSFRNGGKVLACGNGGSSSDADHIVGELMKSFEGHRPLNPDLQKKIKEISPERGDMLSEKLQQGLPAVSLSAHTALTTAIANDINSDVVFAQQVTGLGNKGDVLIGLSTSGNSKNVVDALIVAKAKGLITIGLTGETGGKMKDFCDVLINVPEKRTAYVQELHLPVYHAICMIVECEMFGRK</sequence>
<dbReference type="Proteomes" id="UP000184164">
    <property type="component" value="Unassembled WGS sequence"/>
</dbReference>
<organism evidence="2 3">
    <name type="scientific">Mariniphaga anaerophila</name>
    <dbReference type="NCBI Taxonomy" id="1484053"/>
    <lineage>
        <taxon>Bacteria</taxon>
        <taxon>Pseudomonadati</taxon>
        <taxon>Bacteroidota</taxon>
        <taxon>Bacteroidia</taxon>
        <taxon>Marinilabiliales</taxon>
        <taxon>Prolixibacteraceae</taxon>
        <taxon>Mariniphaga</taxon>
    </lineage>
</organism>
<dbReference type="GO" id="GO:1901135">
    <property type="term" value="P:carbohydrate derivative metabolic process"/>
    <property type="evidence" value="ECO:0007669"/>
    <property type="project" value="InterPro"/>
</dbReference>
<protein>
    <submittedName>
        <fullName evidence="2">D-sedoheptulose 7-phosphate isomerase</fullName>
    </submittedName>
</protein>